<keyword evidence="5" id="KW-0732">Signal</keyword>
<dbReference type="PANTHER" id="PTHR11662:SF399">
    <property type="entry name" value="FI19708P1-RELATED"/>
    <property type="match status" value="1"/>
</dbReference>
<organism evidence="6 7">
    <name type="scientific">Intoshia linei</name>
    <dbReference type="NCBI Taxonomy" id="1819745"/>
    <lineage>
        <taxon>Eukaryota</taxon>
        <taxon>Metazoa</taxon>
        <taxon>Spiralia</taxon>
        <taxon>Lophotrochozoa</taxon>
        <taxon>Mesozoa</taxon>
        <taxon>Orthonectida</taxon>
        <taxon>Rhopaluridae</taxon>
        <taxon>Intoshia</taxon>
    </lineage>
</organism>
<accession>A0A177AZG4</accession>
<feature type="signal peptide" evidence="5">
    <location>
        <begin position="1"/>
        <end position="15"/>
    </location>
</feature>
<dbReference type="AlphaFoldDB" id="A0A177AZG4"/>
<proteinExistence type="predicted"/>
<comment type="caution">
    <text evidence="6">The sequence shown here is derived from an EMBL/GenBank/DDBJ whole genome shotgun (WGS) entry which is preliminary data.</text>
</comment>
<feature type="non-terminal residue" evidence="6">
    <location>
        <position position="1"/>
    </location>
</feature>
<evidence type="ECO:0000256" key="2">
    <source>
        <dbReference type="ARBA" id="ARBA00022692"/>
    </source>
</evidence>
<keyword evidence="7" id="KW-1185">Reference proteome</keyword>
<evidence type="ECO:0000256" key="5">
    <source>
        <dbReference type="SAM" id="SignalP"/>
    </source>
</evidence>
<evidence type="ECO:0000313" key="6">
    <source>
        <dbReference type="EMBL" id="OAF66564.1"/>
    </source>
</evidence>
<protein>
    <submittedName>
        <fullName evidence="6">Uncharacterized protein</fullName>
    </submittedName>
</protein>
<keyword evidence="4" id="KW-0472">Membrane</keyword>
<dbReference type="InterPro" id="IPR050382">
    <property type="entry name" value="MFS_Na/Anion_cotransporter"/>
</dbReference>
<keyword evidence="2" id="KW-0812">Transmembrane</keyword>
<dbReference type="PANTHER" id="PTHR11662">
    <property type="entry name" value="SOLUTE CARRIER FAMILY 17"/>
    <property type="match status" value="1"/>
</dbReference>
<dbReference type="OrthoDB" id="2985014at2759"/>
<feature type="chain" id="PRO_5012045800" evidence="5">
    <location>
        <begin position="16"/>
        <end position="131"/>
    </location>
</feature>
<dbReference type="EMBL" id="LWCA01000892">
    <property type="protein sequence ID" value="OAF66564.1"/>
    <property type="molecule type" value="Genomic_DNA"/>
</dbReference>
<reference evidence="6 7" key="1">
    <citation type="submission" date="2016-04" db="EMBL/GenBank/DDBJ databases">
        <title>The genome of Intoshia linei affirms orthonectids as highly simplified spiralians.</title>
        <authorList>
            <person name="Mikhailov K.V."/>
            <person name="Slusarev G.S."/>
            <person name="Nikitin M.A."/>
            <person name="Logacheva M.D."/>
            <person name="Penin A."/>
            <person name="Aleoshin V."/>
            <person name="Panchin Y.V."/>
        </authorList>
    </citation>
    <scope>NUCLEOTIDE SEQUENCE [LARGE SCALE GENOMIC DNA]</scope>
    <source>
        <strain evidence="6">Intl2013</strain>
        <tissue evidence="6">Whole animal</tissue>
    </source>
</reference>
<evidence type="ECO:0000256" key="3">
    <source>
        <dbReference type="ARBA" id="ARBA00022989"/>
    </source>
</evidence>
<dbReference type="Proteomes" id="UP000078046">
    <property type="component" value="Unassembled WGS sequence"/>
</dbReference>
<evidence type="ECO:0000256" key="1">
    <source>
        <dbReference type="ARBA" id="ARBA00004141"/>
    </source>
</evidence>
<sequence length="131" mass="14902">IVGLIWCFFWIKFSAVSPNTHKYITDKEIDHIELSLLSDQSRLSLKINSIFCIPWKSIFTSKPVYAIIIANMCRKVLQDLDQTASISLLPPDNNGQLTDDEDIDENNLAEGMDILPDDVAEQQNNRITVLH</sequence>
<keyword evidence="3" id="KW-1133">Transmembrane helix</keyword>
<evidence type="ECO:0000256" key="4">
    <source>
        <dbReference type="ARBA" id="ARBA00023136"/>
    </source>
</evidence>
<name>A0A177AZG4_9BILA</name>
<dbReference type="GO" id="GO:0016020">
    <property type="term" value="C:membrane"/>
    <property type="evidence" value="ECO:0007669"/>
    <property type="project" value="UniProtKB-SubCell"/>
</dbReference>
<comment type="subcellular location">
    <subcellularLocation>
        <location evidence="1">Membrane</location>
        <topology evidence="1">Multi-pass membrane protein</topology>
    </subcellularLocation>
</comment>
<evidence type="ECO:0000313" key="7">
    <source>
        <dbReference type="Proteomes" id="UP000078046"/>
    </source>
</evidence>
<gene>
    <name evidence="6" type="ORF">A3Q56_05706</name>
</gene>